<dbReference type="InterPro" id="IPR009000">
    <property type="entry name" value="Transl_B-barrel_sf"/>
</dbReference>
<organism evidence="1 2">
    <name type="scientific">Ameca splendens</name>
    <dbReference type="NCBI Taxonomy" id="208324"/>
    <lineage>
        <taxon>Eukaryota</taxon>
        <taxon>Metazoa</taxon>
        <taxon>Chordata</taxon>
        <taxon>Craniata</taxon>
        <taxon>Vertebrata</taxon>
        <taxon>Euteleostomi</taxon>
        <taxon>Actinopterygii</taxon>
        <taxon>Neopterygii</taxon>
        <taxon>Teleostei</taxon>
        <taxon>Neoteleostei</taxon>
        <taxon>Acanthomorphata</taxon>
        <taxon>Ovalentaria</taxon>
        <taxon>Atherinomorphae</taxon>
        <taxon>Cyprinodontiformes</taxon>
        <taxon>Goodeidae</taxon>
        <taxon>Ameca</taxon>
    </lineage>
</organism>
<evidence type="ECO:0000313" key="2">
    <source>
        <dbReference type="Proteomes" id="UP001469553"/>
    </source>
</evidence>
<dbReference type="EMBL" id="JAHRIP010088551">
    <property type="protein sequence ID" value="MEQ2316327.1"/>
    <property type="molecule type" value="Genomic_DNA"/>
</dbReference>
<proteinExistence type="predicted"/>
<dbReference type="Gene3D" id="2.40.30.10">
    <property type="entry name" value="Translation factors"/>
    <property type="match status" value="1"/>
</dbReference>
<reference evidence="1 2" key="1">
    <citation type="submission" date="2021-06" db="EMBL/GenBank/DDBJ databases">
        <authorList>
            <person name="Palmer J.M."/>
        </authorList>
    </citation>
    <scope>NUCLEOTIDE SEQUENCE [LARGE SCALE GENOMIC DNA]</scope>
    <source>
        <strain evidence="1 2">AS_MEX2019</strain>
        <tissue evidence="1">Muscle</tissue>
    </source>
</reference>
<sequence length="135" mass="15575">MKYIRYLTHSYVSILTLHPIDFRPLNQEEIAQRREMARQRHAERVAAESLEGATLSDNTPVEAKITSRTLKSVEEEEQKQVFMAFARIYSGMVKKGQRVFVLGPKYDPTQGLSLVNHSSLKFYTTWFTSVCLSNM</sequence>
<dbReference type="SUPFAM" id="SSF50447">
    <property type="entry name" value="Translation proteins"/>
    <property type="match status" value="1"/>
</dbReference>
<comment type="caution">
    <text evidence="1">The sequence shown here is derived from an EMBL/GenBank/DDBJ whole genome shotgun (WGS) entry which is preliminary data.</text>
</comment>
<name>A0ABV1AEE6_9TELE</name>
<dbReference type="Proteomes" id="UP001469553">
    <property type="component" value="Unassembled WGS sequence"/>
</dbReference>
<keyword evidence="2" id="KW-1185">Reference proteome</keyword>
<accession>A0ABV1AEE6</accession>
<gene>
    <name evidence="1" type="ORF">AMECASPLE_031455</name>
</gene>
<evidence type="ECO:0000313" key="1">
    <source>
        <dbReference type="EMBL" id="MEQ2316327.1"/>
    </source>
</evidence>
<protein>
    <submittedName>
        <fullName evidence="1">Uncharacterized protein</fullName>
    </submittedName>
</protein>